<sequence length="146" mass="16611">MTTLPALEYPRGMKPSFIKIICFGDGYLRMTFPQPWFDTYGADLTTTCKLKMSSGVTTTVGITKTSGKTYIEQNWRDFVYTHTIEIGDTLVFTYDEGRDFKVIRFKANGCMPDIDITGPEEPWLGGRRYYPDGTESEDSDVEPPEM</sequence>
<protein>
    <submittedName>
        <fullName evidence="8">B3 domain-containing protein isoform X3</fullName>
    </submittedName>
</protein>
<proteinExistence type="predicted"/>
<dbReference type="GO" id="GO:0005634">
    <property type="term" value="C:nucleus"/>
    <property type="evidence" value="ECO:0007669"/>
    <property type="project" value="UniProtKB-SubCell"/>
</dbReference>
<evidence type="ECO:0000256" key="2">
    <source>
        <dbReference type="ARBA" id="ARBA00023015"/>
    </source>
</evidence>
<dbReference type="PROSITE" id="PS50863">
    <property type="entry name" value="B3"/>
    <property type="match status" value="1"/>
</dbReference>
<dbReference type="AlphaFoldDB" id="A0ABD1FKB3"/>
<comment type="subcellular location">
    <subcellularLocation>
        <location evidence="1">Nucleus</location>
    </subcellularLocation>
</comment>
<comment type="caution">
    <text evidence="8">The sequence shown here is derived from an EMBL/GenBank/DDBJ whole genome shotgun (WGS) entry which is preliminary data.</text>
</comment>
<dbReference type="InterPro" id="IPR050655">
    <property type="entry name" value="Plant_B3_domain"/>
</dbReference>
<dbReference type="InterPro" id="IPR015300">
    <property type="entry name" value="DNA-bd_pseudobarrel_sf"/>
</dbReference>
<feature type="compositionally biased region" description="Acidic residues" evidence="6">
    <location>
        <begin position="134"/>
        <end position="146"/>
    </location>
</feature>
<name>A0ABD1FKB3_SALDI</name>
<evidence type="ECO:0000313" key="9">
    <source>
        <dbReference type="Proteomes" id="UP001567538"/>
    </source>
</evidence>
<dbReference type="PANTHER" id="PTHR31920">
    <property type="entry name" value="B3 DOMAIN-CONTAINING"/>
    <property type="match status" value="1"/>
</dbReference>
<feature type="region of interest" description="Disordered" evidence="6">
    <location>
        <begin position="125"/>
        <end position="146"/>
    </location>
</feature>
<evidence type="ECO:0000313" key="8">
    <source>
        <dbReference type="EMBL" id="KAL1532260.1"/>
    </source>
</evidence>
<feature type="domain" description="TF-B3" evidence="7">
    <location>
        <begin position="50"/>
        <end position="108"/>
    </location>
</feature>
<keyword evidence="5" id="KW-0539">Nucleus</keyword>
<dbReference type="Gene3D" id="2.40.330.10">
    <property type="entry name" value="DNA-binding pseudobarrel domain"/>
    <property type="match status" value="1"/>
</dbReference>
<dbReference type="EMBL" id="JBEAFC010000014">
    <property type="protein sequence ID" value="KAL1532260.1"/>
    <property type="molecule type" value="Genomic_DNA"/>
</dbReference>
<gene>
    <name evidence="8" type="ORF">AAHA92_32289</name>
</gene>
<dbReference type="GO" id="GO:0003677">
    <property type="term" value="F:DNA binding"/>
    <property type="evidence" value="ECO:0007669"/>
    <property type="project" value="UniProtKB-KW"/>
</dbReference>
<dbReference type="CDD" id="cd10017">
    <property type="entry name" value="B3_DNA"/>
    <property type="match status" value="1"/>
</dbReference>
<keyword evidence="3" id="KW-0238">DNA-binding</keyword>
<keyword evidence="2" id="KW-0805">Transcription regulation</keyword>
<reference evidence="8 9" key="1">
    <citation type="submission" date="2024-06" db="EMBL/GenBank/DDBJ databases">
        <title>A chromosome level genome sequence of Diviner's sage (Salvia divinorum).</title>
        <authorList>
            <person name="Ford S.A."/>
            <person name="Ro D.-K."/>
            <person name="Ness R.W."/>
            <person name="Phillips M.A."/>
        </authorList>
    </citation>
    <scope>NUCLEOTIDE SEQUENCE [LARGE SCALE GENOMIC DNA]</scope>
    <source>
        <strain evidence="8">SAF-2024a</strain>
        <tissue evidence="8">Leaf</tissue>
    </source>
</reference>
<dbReference type="InterPro" id="IPR003340">
    <property type="entry name" value="B3_DNA-bd"/>
</dbReference>
<evidence type="ECO:0000259" key="7">
    <source>
        <dbReference type="PROSITE" id="PS50863"/>
    </source>
</evidence>
<organism evidence="8 9">
    <name type="scientific">Salvia divinorum</name>
    <name type="common">Maria pastora</name>
    <name type="synonym">Diviner's sage</name>
    <dbReference type="NCBI Taxonomy" id="28513"/>
    <lineage>
        <taxon>Eukaryota</taxon>
        <taxon>Viridiplantae</taxon>
        <taxon>Streptophyta</taxon>
        <taxon>Embryophyta</taxon>
        <taxon>Tracheophyta</taxon>
        <taxon>Spermatophyta</taxon>
        <taxon>Magnoliopsida</taxon>
        <taxon>eudicotyledons</taxon>
        <taxon>Gunneridae</taxon>
        <taxon>Pentapetalae</taxon>
        <taxon>asterids</taxon>
        <taxon>lamiids</taxon>
        <taxon>Lamiales</taxon>
        <taxon>Lamiaceae</taxon>
        <taxon>Nepetoideae</taxon>
        <taxon>Mentheae</taxon>
        <taxon>Salviinae</taxon>
        <taxon>Salvia</taxon>
        <taxon>Salvia subgen. Calosphace</taxon>
    </lineage>
</organism>
<evidence type="ECO:0000256" key="4">
    <source>
        <dbReference type="ARBA" id="ARBA00023163"/>
    </source>
</evidence>
<keyword evidence="4" id="KW-0804">Transcription</keyword>
<dbReference type="PANTHER" id="PTHR31920:SF139">
    <property type="entry name" value="TF-B3 DOMAIN-CONTAINING PROTEIN"/>
    <property type="match status" value="1"/>
</dbReference>
<dbReference type="Proteomes" id="UP001567538">
    <property type="component" value="Unassembled WGS sequence"/>
</dbReference>
<keyword evidence="9" id="KW-1185">Reference proteome</keyword>
<evidence type="ECO:0000256" key="5">
    <source>
        <dbReference type="ARBA" id="ARBA00023242"/>
    </source>
</evidence>
<evidence type="ECO:0000256" key="1">
    <source>
        <dbReference type="ARBA" id="ARBA00004123"/>
    </source>
</evidence>
<accession>A0ABD1FKB3</accession>
<evidence type="ECO:0000256" key="3">
    <source>
        <dbReference type="ARBA" id="ARBA00023125"/>
    </source>
</evidence>
<dbReference type="Pfam" id="PF02362">
    <property type="entry name" value="B3"/>
    <property type="match status" value="1"/>
</dbReference>
<evidence type="ECO:0000256" key="6">
    <source>
        <dbReference type="SAM" id="MobiDB-lite"/>
    </source>
</evidence>
<dbReference type="SUPFAM" id="SSF101936">
    <property type="entry name" value="DNA-binding pseudobarrel domain"/>
    <property type="match status" value="1"/>
</dbReference>